<feature type="region of interest" description="Disordered" evidence="1">
    <location>
        <begin position="52"/>
        <end position="95"/>
    </location>
</feature>
<sequence>MRRDAVSGSRELAHQFGAFGEPRYGPGGELSGLVRGAGHSRIDDDLQRWAVTGAGEGIGREGSTGRTIRPPRRLRPPPGGAVTDGPGRRGSGAGP</sequence>
<dbReference type="Proteomes" id="UP000031523">
    <property type="component" value="Chromosome"/>
</dbReference>
<name>A0A0B5ESX3_STRA4</name>
<dbReference type="EMBL" id="CP010519">
    <property type="protein sequence ID" value="AJE81242.1"/>
    <property type="molecule type" value="Genomic_DNA"/>
</dbReference>
<dbReference type="AlphaFoldDB" id="A0A0B5ESX3"/>
<protein>
    <submittedName>
        <fullName evidence="2">Uncharacterized protein</fullName>
    </submittedName>
</protein>
<evidence type="ECO:0000256" key="1">
    <source>
        <dbReference type="SAM" id="MobiDB-lite"/>
    </source>
</evidence>
<accession>A0A0B5ESX3</accession>
<dbReference type="KEGG" id="sals:SLNWT_0866"/>
<evidence type="ECO:0000313" key="2">
    <source>
        <dbReference type="EMBL" id="AJE81242.1"/>
    </source>
</evidence>
<keyword evidence="3" id="KW-1185">Reference proteome</keyword>
<organism evidence="2 3">
    <name type="scientific">Streptomyces albus (strain ATCC 21838 / DSM 41398 / FERM P-419 / JCM 4703 / NBRC 107858)</name>
    <dbReference type="NCBI Taxonomy" id="1081613"/>
    <lineage>
        <taxon>Bacteria</taxon>
        <taxon>Bacillati</taxon>
        <taxon>Actinomycetota</taxon>
        <taxon>Actinomycetes</taxon>
        <taxon>Kitasatosporales</taxon>
        <taxon>Streptomycetaceae</taxon>
        <taxon>Streptomyces</taxon>
    </lineage>
</organism>
<gene>
    <name evidence="2" type="ORF">SLNWT_0866</name>
</gene>
<feature type="region of interest" description="Disordered" evidence="1">
    <location>
        <begin position="17"/>
        <end position="36"/>
    </location>
</feature>
<evidence type="ECO:0000313" key="3">
    <source>
        <dbReference type="Proteomes" id="UP000031523"/>
    </source>
</evidence>
<proteinExistence type="predicted"/>
<reference evidence="2 3" key="1">
    <citation type="submission" date="2015-01" db="EMBL/GenBank/DDBJ databases">
        <title>Enhanced salinomycin production by adjusting the supply of polyketide extender units in Streptomyce albus DSM 41398.</title>
        <authorList>
            <person name="Lu C."/>
        </authorList>
    </citation>
    <scope>NUCLEOTIDE SEQUENCE [LARGE SCALE GENOMIC DNA]</scope>
    <source>
        <strain evidence="3">ATCC 21838 / DSM 41398 / FERM P-419 / JCM 4703 / NBRC 107858</strain>
    </source>
</reference>